<reference evidence="3 4" key="1">
    <citation type="submission" date="2017-02" db="EMBL/GenBank/DDBJ databases">
        <authorList>
            <person name="Peterson S.W."/>
        </authorList>
    </citation>
    <scope>NUCLEOTIDE SEQUENCE [LARGE SCALE GENOMIC DNA]</scope>
    <source>
        <strain evidence="3 4">VKM Ac-2059</strain>
    </source>
</reference>
<feature type="compositionally biased region" description="Pro residues" evidence="1">
    <location>
        <begin position="269"/>
        <end position="279"/>
    </location>
</feature>
<feature type="compositionally biased region" description="Low complexity" evidence="1">
    <location>
        <begin position="234"/>
        <end position="244"/>
    </location>
</feature>
<organism evidence="3 4">
    <name type="scientific">Okibacterium fritillariae</name>
    <dbReference type="NCBI Taxonomy" id="123320"/>
    <lineage>
        <taxon>Bacteria</taxon>
        <taxon>Bacillati</taxon>
        <taxon>Actinomycetota</taxon>
        <taxon>Actinomycetes</taxon>
        <taxon>Micrococcales</taxon>
        <taxon>Microbacteriaceae</taxon>
        <taxon>Okibacterium</taxon>
    </lineage>
</organism>
<evidence type="ECO:0000256" key="1">
    <source>
        <dbReference type="SAM" id="MobiDB-lite"/>
    </source>
</evidence>
<dbReference type="RefSeq" id="WP_079727210.1">
    <property type="nucleotide sequence ID" value="NZ_FUZP01000001.1"/>
</dbReference>
<feature type="domain" description="Nudix hydrolase" evidence="2">
    <location>
        <begin position="9"/>
        <end position="145"/>
    </location>
</feature>
<accession>A0A1T5J121</accession>
<dbReference type="InterPro" id="IPR054105">
    <property type="entry name" value="WHD_NrtR"/>
</dbReference>
<evidence type="ECO:0000313" key="4">
    <source>
        <dbReference type="Proteomes" id="UP000190857"/>
    </source>
</evidence>
<dbReference type="OrthoDB" id="9786141at2"/>
<dbReference type="Gene3D" id="1.10.10.10">
    <property type="entry name" value="Winged helix-like DNA-binding domain superfamily/Winged helix DNA-binding domain"/>
    <property type="match status" value="1"/>
</dbReference>
<dbReference type="InterPro" id="IPR000086">
    <property type="entry name" value="NUDIX_hydrolase_dom"/>
</dbReference>
<dbReference type="PANTHER" id="PTHR43736:SF4">
    <property type="entry name" value="SLR1690 PROTEIN"/>
    <property type="match status" value="1"/>
</dbReference>
<dbReference type="InterPro" id="IPR015797">
    <property type="entry name" value="NUDIX_hydrolase-like_dom_sf"/>
</dbReference>
<dbReference type="Proteomes" id="UP000190857">
    <property type="component" value="Unassembled WGS sequence"/>
</dbReference>
<evidence type="ECO:0000259" key="2">
    <source>
        <dbReference type="PROSITE" id="PS51462"/>
    </source>
</evidence>
<dbReference type="Pfam" id="PF00293">
    <property type="entry name" value="NUDIX"/>
    <property type="match status" value="1"/>
</dbReference>
<dbReference type="Gene3D" id="3.90.79.10">
    <property type="entry name" value="Nucleoside Triphosphate Pyrophosphohydrolase"/>
    <property type="match status" value="1"/>
</dbReference>
<dbReference type="Pfam" id="PF21906">
    <property type="entry name" value="WHD_NrtR"/>
    <property type="match status" value="1"/>
</dbReference>
<dbReference type="CDD" id="cd18873">
    <property type="entry name" value="NUDIX_NadM_like"/>
    <property type="match status" value="1"/>
</dbReference>
<protein>
    <submittedName>
        <fullName evidence="3">ADP-ribose pyrophosphatase YjhB, NUDIX family</fullName>
    </submittedName>
</protein>
<dbReference type="STRING" id="123320.SAMN06309945_1102"/>
<dbReference type="PROSITE" id="PS51462">
    <property type="entry name" value="NUDIX"/>
    <property type="match status" value="1"/>
</dbReference>
<dbReference type="EMBL" id="FUZP01000001">
    <property type="protein sequence ID" value="SKC44982.1"/>
    <property type="molecule type" value="Genomic_DNA"/>
</dbReference>
<dbReference type="AlphaFoldDB" id="A0A1T5J121"/>
<dbReference type="InterPro" id="IPR036390">
    <property type="entry name" value="WH_DNA-bd_sf"/>
</dbReference>
<sequence length="279" mass="30434">MCPDDDAVTLAVSTVICALRPDPETGVAGVWIPLVRRIREPYLGLWALPGGPLRKSEPLETSASRTLAETTGLTPQYLEQLYAFGDPDRSPGPRVVSIVYWALVKNDEAERAAESENVRWFAADRLPELAFDHNEIVEYALWRLRNKMGYSRIAHAFVGETFTIAQLREVYEAVLGKALDPANFRRQLESSGTIVATEHRLTGTRHRPPRLYRYAPPPTFSPSTASGADDDSSAAKLSPRAQPRPASPSSPSSPPSPALALSPTETRPGVPPLEPGDAS</sequence>
<proteinExistence type="predicted"/>
<feature type="region of interest" description="Disordered" evidence="1">
    <location>
        <begin position="195"/>
        <end position="279"/>
    </location>
</feature>
<name>A0A1T5J121_9MICO</name>
<dbReference type="InterPro" id="IPR036388">
    <property type="entry name" value="WH-like_DNA-bd_sf"/>
</dbReference>
<dbReference type="SUPFAM" id="SSF46785">
    <property type="entry name" value="Winged helix' DNA-binding domain"/>
    <property type="match status" value="1"/>
</dbReference>
<dbReference type="PANTHER" id="PTHR43736">
    <property type="entry name" value="ADP-RIBOSE PYROPHOSPHATASE"/>
    <property type="match status" value="1"/>
</dbReference>
<keyword evidence="4" id="KW-1185">Reference proteome</keyword>
<feature type="compositionally biased region" description="Pro residues" evidence="1">
    <location>
        <begin position="245"/>
        <end position="257"/>
    </location>
</feature>
<dbReference type="SUPFAM" id="SSF55811">
    <property type="entry name" value="Nudix"/>
    <property type="match status" value="1"/>
</dbReference>
<evidence type="ECO:0000313" key="3">
    <source>
        <dbReference type="EMBL" id="SKC44982.1"/>
    </source>
</evidence>
<gene>
    <name evidence="3" type="ORF">SAMN06309945_1102</name>
</gene>